<sequence length="191" mass="22243">MDIECFAYHNQLAERGIQIFERVYHVYHLVFHCNKFNSESSGPSAHKFCPSGAPFGPVHFTEYTLKLEYKEFTPENILEQDPLARLNLQVRYNRQGPWHHTKSCLFKDKYNLLPVYQLDIEPPITLKPMPVSTPELPLDHTNKLFGIVYSTLSCNTPKQWVPLTAVMIGYMFINQQKALLWTLYLLKLPAK</sequence>
<evidence type="ECO:0000313" key="2">
    <source>
        <dbReference type="Proteomes" id="UP001165960"/>
    </source>
</evidence>
<evidence type="ECO:0000313" key="1">
    <source>
        <dbReference type="EMBL" id="KAJ9065210.1"/>
    </source>
</evidence>
<gene>
    <name evidence="1" type="ORF">DSO57_1022007</name>
</gene>
<accession>A0ACC2SSC4</accession>
<name>A0ACC2SSC4_9FUNG</name>
<dbReference type="EMBL" id="QTSX02004369">
    <property type="protein sequence ID" value="KAJ9065210.1"/>
    <property type="molecule type" value="Genomic_DNA"/>
</dbReference>
<keyword evidence="2" id="KW-1185">Reference proteome</keyword>
<comment type="caution">
    <text evidence="1">The sequence shown here is derived from an EMBL/GenBank/DDBJ whole genome shotgun (WGS) entry which is preliminary data.</text>
</comment>
<proteinExistence type="predicted"/>
<protein>
    <submittedName>
        <fullName evidence="1">Uncharacterized protein</fullName>
    </submittedName>
</protein>
<dbReference type="Proteomes" id="UP001165960">
    <property type="component" value="Unassembled WGS sequence"/>
</dbReference>
<organism evidence="1 2">
    <name type="scientific">Entomophthora muscae</name>
    <dbReference type="NCBI Taxonomy" id="34485"/>
    <lineage>
        <taxon>Eukaryota</taxon>
        <taxon>Fungi</taxon>
        <taxon>Fungi incertae sedis</taxon>
        <taxon>Zoopagomycota</taxon>
        <taxon>Entomophthoromycotina</taxon>
        <taxon>Entomophthoromycetes</taxon>
        <taxon>Entomophthorales</taxon>
        <taxon>Entomophthoraceae</taxon>
        <taxon>Entomophthora</taxon>
    </lineage>
</organism>
<reference evidence="1" key="1">
    <citation type="submission" date="2022-04" db="EMBL/GenBank/DDBJ databases">
        <title>Genome of the entomopathogenic fungus Entomophthora muscae.</title>
        <authorList>
            <person name="Elya C."/>
            <person name="Lovett B.R."/>
            <person name="Lee E."/>
            <person name="Macias A.M."/>
            <person name="Hajek A.E."/>
            <person name="De Bivort B.L."/>
            <person name="Kasson M.T."/>
            <person name="De Fine Licht H.H."/>
            <person name="Stajich J.E."/>
        </authorList>
    </citation>
    <scope>NUCLEOTIDE SEQUENCE</scope>
    <source>
        <strain evidence="1">Berkeley</strain>
    </source>
</reference>